<evidence type="ECO:0000256" key="2">
    <source>
        <dbReference type="ARBA" id="ARBA00009008"/>
    </source>
</evidence>
<dbReference type="GO" id="GO:0051301">
    <property type="term" value="P:cell division"/>
    <property type="evidence" value="ECO:0007669"/>
    <property type="project" value="UniProtKB-KW"/>
</dbReference>
<dbReference type="PANTHER" id="PTHR35794:SF2">
    <property type="entry name" value="CELL DIVISION PROTEIN DIVIVA"/>
    <property type="match status" value="1"/>
</dbReference>
<keyword evidence="5 7" id="KW-0175">Coiled coil</keyword>
<accession>A0A953I6K2</accession>
<sequence>MGITPVDIANKEFPVRMRGYDRDAVDDFLDQVVQEFEALIRENASLREQVEHLNQRLEQYRSLEQTINRTLVLAEESAEEIRENARREAELLMNETRAQVERMLEAGQEKARQILADNADLIRVLDTLRTQVRALLKSQLDALDGLPDPLAHVAAARLSDAAPDRPARGIEPRNGLSAQAERNR</sequence>
<protein>
    <submittedName>
        <fullName evidence="9">Uncharacterized protein</fullName>
    </submittedName>
</protein>
<dbReference type="RefSeq" id="WP_273377573.1">
    <property type="nucleotide sequence ID" value="NZ_JACSIR010000006.1"/>
</dbReference>
<dbReference type="Gene3D" id="6.10.250.660">
    <property type="match status" value="1"/>
</dbReference>
<dbReference type="InterPro" id="IPR007793">
    <property type="entry name" value="DivIVA_fam"/>
</dbReference>
<evidence type="ECO:0000256" key="4">
    <source>
        <dbReference type="ARBA" id="ARBA00022618"/>
    </source>
</evidence>
<feature type="compositionally biased region" description="Basic and acidic residues" evidence="8">
    <location>
        <begin position="162"/>
        <end position="171"/>
    </location>
</feature>
<evidence type="ECO:0000313" key="9">
    <source>
        <dbReference type="EMBL" id="MBY6274889.1"/>
    </source>
</evidence>
<dbReference type="AlphaFoldDB" id="A0A953I6K2"/>
<proteinExistence type="inferred from homology"/>
<evidence type="ECO:0000256" key="1">
    <source>
        <dbReference type="ARBA" id="ARBA00004496"/>
    </source>
</evidence>
<dbReference type="GO" id="GO:0005737">
    <property type="term" value="C:cytoplasm"/>
    <property type="evidence" value="ECO:0007669"/>
    <property type="project" value="UniProtKB-SubCell"/>
</dbReference>
<evidence type="ECO:0000256" key="6">
    <source>
        <dbReference type="ARBA" id="ARBA00023306"/>
    </source>
</evidence>
<name>A0A953I6K2_SYMTR</name>
<evidence type="ECO:0000256" key="7">
    <source>
        <dbReference type="SAM" id="Coils"/>
    </source>
</evidence>
<comment type="similarity">
    <text evidence="2">Belongs to the DivIVA family.</text>
</comment>
<dbReference type="PANTHER" id="PTHR35794">
    <property type="entry name" value="CELL DIVISION PROTEIN DIVIVA"/>
    <property type="match status" value="1"/>
</dbReference>
<comment type="caution">
    <text evidence="9">The sequence shown here is derived from an EMBL/GenBank/DDBJ whole genome shotgun (WGS) entry which is preliminary data.</text>
</comment>
<evidence type="ECO:0000256" key="5">
    <source>
        <dbReference type="ARBA" id="ARBA00023054"/>
    </source>
</evidence>
<dbReference type="InterPro" id="IPR019933">
    <property type="entry name" value="DivIVA_domain"/>
</dbReference>
<keyword evidence="4" id="KW-0132">Cell division</keyword>
<reference evidence="9" key="1">
    <citation type="submission" date="2017-11" db="EMBL/GenBank/DDBJ databases">
        <title>Three new genomes from thermophilic consortium.</title>
        <authorList>
            <person name="Quaggio R."/>
            <person name="Amgarten D."/>
            <person name="Setubal J.C."/>
        </authorList>
    </citation>
    <scope>NUCLEOTIDE SEQUENCE</scope>
    <source>
        <strain evidence="9">ZCTH01-B2</strain>
    </source>
</reference>
<organism evidence="9 10">
    <name type="scientific">Symbiobacterium thermophilum</name>
    <dbReference type="NCBI Taxonomy" id="2734"/>
    <lineage>
        <taxon>Bacteria</taxon>
        <taxon>Bacillati</taxon>
        <taxon>Bacillota</taxon>
        <taxon>Clostridia</taxon>
        <taxon>Eubacteriales</taxon>
        <taxon>Symbiobacteriaceae</taxon>
        <taxon>Symbiobacterium</taxon>
    </lineage>
</organism>
<dbReference type="NCBIfam" id="TIGR03544">
    <property type="entry name" value="DivI1A_domain"/>
    <property type="match status" value="1"/>
</dbReference>
<dbReference type="Proteomes" id="UP000732377">
    <property type="component" value="Unassembled WGS sequence"/>
</dbReference>
<evidence type="ECO:0000256" key="3">
    <source>
        <dbReference type="ARBA" id="ARBA00022490"/>
    </source>
</evidence>
<comment type="subcellular location">
    <subcellularLocation>
        <location evidence="1">Cytoplasm</location>
    </subcellularLocation>
</comment>
<evidence type="ECO:0000313" key="10">
    <source>
        <dbReference type="Proteomes" id="UP000732377"/>
    </source>
</evidence>
<dbReference type="Pfam" id="PF05103">
    <property type="entry name" value="DivIVA"/>
    <property type="match status" value="1"/>
</dbReference>
<gene>
    <name evidence="9" type="ORF">CWE10_01525</name>
</gene>
<keyword evidence="6" id="KW-0131">Cell cycle</keyword>
<feature type="region of interest" description="Disordered" evidence="8">
    <location>
        <begin position="159"/>
        <end position="184"/>
    </location>
</feature>
<feature type="coiled-coil region" evidence="7">
    <location>
        <begin position="29"/>
        <end position="106"/>
    </location>
</feature>
<dbReference type="EMBL" id="PIUK01000006">
    <property type="protein sequence ID" value="MBY6274889.1"/>
    <property type="molecule type" value="Genomic_DNA"/>
</dbReference>
<keyword evidence="3" id="KW-0963">Cytoplasm</keyword>
<evidence type="ECO:0000256" key="8">
    <source>
        <dbReference type="SAM" id="MobiDB-lite"/>
    </source>
</evidence>